<feature type="region of interest" description="Disordered" evidence="1">
    <location>
        <begin position="1"/>
        <end position="57"/>
    </location>
</feature>
<sequence>MGTYKNTCVGRKLKEPNLQKKETDRSKETKVANPEASPRGGPKMGINEKTDPNDPPRKGVIRMITGGPIGGVSHHSQKAEIRKAHNETIMEVLDVETAEDTPIIQFERAEHSGHKSSHNDALVIIALLANHEVGRMFINSGSSADILFGDAYDQIQLEDIPLEEVNTSLYSFTGEVVHPKGLISLPLTLG</sequence>
<dbReference type="EMBL" id="JACGWN010000013">
    <property type="protein sequence ID" value="KAL0411839.1"/>
    <property type="molecule type" value="Genomic_DNA"/>
</dbReference>
<accession>A0AAW2U4I5</accession>
<reference evidence="2" key="2">
    <citation type="journal article" date="2024" name="Plant">
        <title>Genomic evolution and insights into agronomic trait innovations of Sesamum species.</title>
        <authorList>
            <person name="Miao H."/>
            <person name="Wang L."/>
            <person name="Qu L."/>
            <person name="Liu H."/>
            <person name="Sun Y."/>
            <person name="Le M."/>
            <person name="Wang Q."/>
            <person name="Wei S."/>
            <person name="Zheng Y."/>
            <person name="Lin W."/>
            <person name="Duan Y."/>
            <person name="Cao H."/>
            <person name="Xiong S."/>
            <person name="Wang X."/>
            <person name="Wei L."/>
            <person name="Li C."/>
            <person name="Ma Q."/>
            <person name="Ju M."/>
            <person name="Zhao R."/>
            <person name="Li G."/>
            <person name="Mu C."/>
            <person name="Tian Q."/>
            <person name="Mei H."/>
            <person name="Zhang T."/>
            <person name="Gao T."/>
            <person name="Zhang H."/>
        </authorList>
    </citation>
    <scope>NUCLEOTIDE SEQUENCE</scope>
    <source>
        <strain evidence="2">KEN1</strain>
    </source>
</reference>
<proteinExistence type="predicted"/>
<evidence type="ECO:0000256" key="1">
    <source>
        <dbReference type="SAM" id="MobiDB-lite"/>
    </source>
</evidence>
<organism evidence="2">
    <name type="scientific">Sesamum latifolium</name>
    <dbReference type="NCBI Taxonomy" id="2727402"/>
    <lineage>
        <taxon>Eukaryota</taxon>
        <taxon>Viridiplantae</taxon>
        <taxon>Streptophyta</taxon>
        <taxon>Embryophyta</taxon>
        <taxon>Tracheophyta</taxon>
        <taxon>Spermatophyta</taxon>
        <taxon>Magnoliopsida</taxon>
        <taxon>eudicotyledons</taxon>
        <taxon>Gunneridae</taxon>
        <taxon>Pentapetalae</taxon>
        <taxon>asterids</taxon>
        <taxon>lamiids</taxon>
        <taxon>Lamiales</taxon>
        <taxon>Pedaliaceae</taxon>
        <taxon>Sesamum</taxon>
    </lineage>
</organism>
<evidence type="ECO:0000313" key="2">
    <source>
        <dbReference type="EMBL" id="KAL0411839.1"/>
    </source>
</evidence>
<feature type="compositionally biased region" description="Basic and acidic residues" evidence="1">
    <location>
        <begin position="12"/>
        <end position="30"/>
    </location>
</feature>
<reference evidence="2" key="1">
    <citation type="submission" date="2020-06" db="EMBL/GenBank/DDBJ databases">
        <authorList>
            <person name="Li T."/>
            <person name="Hu X."/>
            <person name="Zhang T."/>
            <person name="Song X."/>
            <person name="Zhang H."/>
            <person name="Dai N."/>
            <person name="Sheng W."/>
            <person name="Hou X."/>
            <person name="Wei L."/>
        </authorList>
    </citation>
    <scope>NUCLEOTIDE SEQUENCE</scope>
    <source>
        <strain evidence="2">KEN1</strain>
        <tissue evidence="2">Leaf</tissue>
    </source>
</reference>
<gene>
    <name evidence="2" type="ORF">Slati_3773600</name>
</gene>
<comment type="caution">
    <text evidence="2">The sequence shown here is derived from an EMBL/GenBank/DDBJ whole genome shotgun (WGS) entry which is preliminary data.</text>
</comment>
<dbReference type="PANTHER" id="PTHR33240:SF8">
    <property type="entry name" value="OS03G0439900 PROTEIN"/>
    <property type="match status" value="1"/>
</dbReference>
<feature type="compositionally biased region" description="Basic and acidic residues" evidence="1">
    <location>
        <begin position="46"/>
        <end position="57"/>
    </location>
</feature>
<dbReference type="AlphaFoldDB" id="A0AAW2U4I5"/>
<dbReference type="PANTHER" id="PTHR33240">
    <property type="entry name" value="OS08G0508500 PROTEIN"/>
    <property type="match status" value="1"/>
</dbReference>
<name>A0AAW2U4I5_9LAMI</name>
<protein>
    <submittedName>
        <fullName evidence="2">Uncharacterized protein</fullName>
    </submittedName>
</protein>